<reference evidence="2" key="1">
    <citation type="journal article" date="2017" name="Nat. Commun.">
        <title>The asparagus genome sheds light on the origin and evolution of a young Y chromosome.</title>
        <authorList>
            <person name="Harkess A."/>
            <person name="Zhou J."/>
            <person name="Xu C."/>
            <person name="Bowers J.E."/>
            <person name="Van der Hulst R."/>
            <person name="Ayyampalayam S."/>
            <person name="Mercati F."/>
            <person name="Riccardi P."/>
            <person name="McKain M.R."/>
            <person name="Kakrana A."/>
            <person name="Tang H."/>
            <person name="Ray J."/>
            <person name="Groenendijk J."/>
            <person name="Arikit S."/>
            <person name="Mathioni S.M."/>
            <person name="Nakano M."/>
            <person name="Shan H."/>
            <person name="Telgmann-Rauber A."/>
            <person name="Kanno A."/>
            <person name="Yue Z."/>
            <person name="Chen H."/>
            <person name="Li W."/>
            <person name="Chen Y."/>
            <person name="Xu X."/>
            <person name="Zhang Y."/>
            <person name="Luo S."/>
            <person name="Chen H."/>
            <person name="Gao J."/>
            <person name="Mao Z."/>
            <person name="Pires J.C."/>
            <person name="Luo M."/>
            <person name="Kudrna D."/>
            <person name="Wing R.A."/>
            <person name="Meyers B.C."/>
            <person name="Yi K."/>
            <person name="Kong H."/>
            <person name="Lavrijsen P."/>
            <person name="Sunseri F."/>
            <person name="Falavigna A."/>
            <person name="Ye Y."/>
            <person name="Leebens-Mack J.H."/>
            <person name="Chen G."/>
        </authorList>
    </citation>
    <scope>NUCLEOTIDE SEQUENCE [LARGE SCALE GENOMIC DNA]</scope>
    <source>
        <strain evidence="2">cv. DH0086</strain>
    </source>
</reference>
<organism evidence="1 2">
    <name type="scientific">Asparagus officinalis</name>
    <name type="common">Garden asparagus</name>
    <dbReference type="NCBI Taxonomy" id="4686"/>
    <lineage>
        <taxon>Eukaryota</taxon>
        <taxon>Viridiplantae</taxon>
        <taxon>Streptophyta</taxon>
        <taxon>Embryophyta</taxon>
        <taxon>Tracheophyta</taxon>
        <taxon>Spermatophyta</taxon>
        <taxon>Magnoliopsida</taxon>
        <taxon>Liliopsida</taxon>
        <taxon>Asparagales</taxon>
        <taxon>Asparagaceae</taxon>
        <taxon>Asparagoideae</taxon>
        <taxon>Asparagus</taxon>
    </lineage>
</organism>
<evidence type="ECO:0000313" key="2">
    <source>
        <dbReference type="Proteomes" id="UP000243459"/>
    </source>
</evidence>
<dbReference type="Gramene" id="ONK57002">
    <property type="protein sequence ID" value="ONK57002"/>
    <property type="gene ID" value="A4U43_C10F15530"/>
</dbReference>
<name>A0A5P1E2Y5_ASPOF</name>
<accession>A0A5P1E2Y5</accession>
<gene>
    <name evidence="1" type="ORF">A4U43_C10F15530</name>
</gene>
<keyword evidence="2" id="KW-1185">Reference proteome</keyword>
<dbReference type="EMBL" id="CM007390">
    <property type="protein sequence ID" value="ONK57002.1"/>
    <property type="molecule type" value="Genomic_DNA"/>
</dbReference>
<protein>
    <submittedName>
        <fullName evidence="1">Uncharacterized protein</fullName>
    </submittedName>
</protein>
<evidence type="ECO:0000313" key="1">
    <source>
        <dbReference type="EMBL" id="ONK57002.1"/>
    </source>
</evidence>
<proteinExistence type="predicted"/>
<dbReference type="Proteomes" id="UP000243459">
    <property type="component" value="Chromosome 10"/>
</dbReference>
<dbReference type="AlphaFoldDB" id="A0A5P1E2Y5"/>
<sequence length="89" mass="9955">MSVSPEYARAPPRVVLRPTAAGVLEVRDEDDDRQRLIIPREEEDYHYADCCKTPTMKEFRLPEVAASCPPAPRSGPGRDCVLPVSWSSN</sequence>